<dbReference type="GO" id="GO:0004016">
    <property type="term" value="F:adenylate cyclase activity"/>
    <property type="evidence" value="ECO:0007669"/>
    <property type="project" value="UniProtKB-ARBA"/>
</dbReference>
<dbReference type="PANTHER" id="PTHR43081">
    <property type="entry name" value="ADENYLATE CYCLASE, TERMINAL-DIFFERENTIATION SPECIFIC-RELATED"/>
    <property type="match status" value="1"/>
</dbReference>
<evidence type="ECO:0000313" key="3">
    <source>
        <dbReference type="EMBL" id="MBC8361227.1"/>
    </source>
</evidence>
<dbReference type="AlphaFoldDB" id="A0A8J6NSA7"/>
<dbReference type="SUPFAM" id="SSF49879">
    <property type="entry name" value="SMAD/FHA domain"/>
    <property type="match status" value="1"/>
</dbReference>
<dbReference type="Pfam" id="PF00211">
    <property type="entry name" value="Guanylate_cyc"/>
    <property type="match status" value="1"/>
</dbReference>
<dbReference type="PANTHER" id="PTHR43081:SF1">
    <property type="entry name" value="ADENYLATE CYCLASE, TERMINAL-DIFFERENTIATION SPECIFIC"/>
    <property type="match status" value="1"/>
</dbReference>
<dbReference type="GO" id="GO:0035556">
    <property type="term" value="P:intracellular signal transduction"/>
    <property type="evidence" value="ECO:0007669"/>
    <property type="project" value="InterPro"/>
</dbReference>
<evidence type="ECO:0000259" key="2">
    <source>
        <dbReference type="PROSITE" id="PS50125"/>
    </source>
</evidence>
<dbReference type="SMART" id="SM00065">
    <property type="entry name" value="GAF"/>
    <property type="match status" value="1"/>
</dbReference>
<dbReference type="InterPro" id="IPR008984">
    <property type="entry name" value="SMAD_FHA_dom_sf"/>
</dbReference>
<reference evidence="3 4" key="1">
    <citation type="submission" date="2020-08" db="EMBL/GenBank/DDBJ databases">
        <title>Bridging the membrane lipid divide: bacteria of the FCB group superphylum have the potential to synthesize archaeal ether lipids.</title>
        <authorList>
            <person name="Villanueva L."/>
            <person name="Von Meijenfeldt F.A.B."/>
            <person name="Westbye A.B."/>
            <person name="Yadav S."/>
            <person name="Hopmans E.C."/>
            <person name="Dutilh B.E."/>
            <person name="Sinninghe Damste J.S."/>
        </authorList>
    </citation>
    <scope>NUCLEOTIDE SEQUENCE [LARGE SCALE GENOMIC DNA]</scope>
    <source>
        <strain evidence="3">NIOZ-UU30</strain>
    </source>
</reference>
<dbReference type="EMBL" id="JACNJH010000126">
    <property type="protein sequence ID" value="MBC8361227.1"/>
    <property type="molecule type" value="Genomic_DNA"/>
</dbReference>
<accession>A0A8J6NSA7</accession>
<gene>
    <name evidence="3" type="ORF">H8E23_07505</name>
</gene>
<protein>
    <submittedName>
        <fullName evidence="3">FHA domain-containing protein</fullName>
    </submittedName>
</protein>
<dbReference type="PROSITE" id="PS50006">
    <property type="entry name" value="FHA_DOMAIN"/>
    <property type="match status" value="1"/>
</dbReference>
<dbReference type="SMART" id="SM00240">
    <property type="entry name" value="FHA"/>
    <property type="match status" value="1"/>
</dbReference>
<dbReference type="Pfam" id="PF13185">
    <property type="entry name" value="GAF_2"/>
    <property type="match status" value="1"/>
</dbReference>
<dbReference type="InterPro" id="IPR001054">
    <property type="entry name" value="A/G_cyclase"/>
</dbReference>
<dbReference type="Proteomes" id="UP000603434">
    <property type="component" value="Unassembled WGS sequence"/>
</dbReference>
<proteinExistence type="predicted"/>
<feature type="domain" description="FHA" evidence="1">
    <location>
        <begin position="22"/>
        <end position="76"/>
    </location>
</feature>
<dbReference type="InterPro" id="IPR029016">
    <property type="entry name" value="GAF-like_dom_sf"/>
</dbReference>
<comment type="caution">
    <text evidence="3">The sequence shown here is derived from an EMBL/GenBank/DDBJ whole genome shotgun (WGS) entry which is preliminary data.</text>
</comment>
<dbReference type="CDD" id="cd00060">
    <property type="entry name" value="FHA"/>
    <property type="match status" value="1"/>
</dbReference>
<dbReference type="InterPro" id="IPR003018">
    <property type="entry name" value="GAF"/>
</dbReference>
<dbReference type="Gene3D" id="3.30.450.40">
    <property type="match status" value="1"/>
</dbReference>
<dbReference type="InterPro" id="IPR050697">
    <property type="entry name" value="Adenylyl/Guanylyl_Cyclase_3/4"/>
</dbReference>
<sequence>MIIHYSLPLKPPKRFETDSNSIIFGRKPYPGQHVDIDLVEDEYVSRLHAGLTCKTGEYWIEDLGSVNGTWVNGVEIKAKTRLTPGDKVQIGWTMIDVRMQPAPSLSVSVSVPDPAPDFPAVVREPAEPMASTPDPGAAPESPSALIEQLERQRPISAADPVPSFFQKEPIPATEGTIVDLTQVSARPYAISAQGTADEMLAQSWRQLAVFNDLCQMLSAAETLDALVQILVEHLRQAIPNAQRGAVLLPDQRGELLLKAHWPPGDHSVSMTWIKRAYDRREPFIWSAAAESTAGNDTPQSAVYYRVRSAMYVPLMLGGQSLGVMYVDNYLTHEAFFGTDLELMRAIANQVAMFVRDHVLRKDLKRKEKLQSQLSRQFSPKIAERIFANGSRLQIGGERMDPVTILVSDVRNFTVLSARMEPDEVVRMLNEMFDAFVPIIFEHDGVVDKYIGDSVLAVFGSPEKDDRQCEKAVRAALEMQHAVHKLQEGRQVRRRPVFDVGISIHTGEVIHGFIGSAERMEYTVIGDTVNRASRYCDGAGAGEVVISKTVYERIYHLVNVQPKVIRTKHPEVEPDLEAFVVKGLKKGTPSCSG</sequence>
<name>A0A8J6NSA7_9BACT</name>
<dbReference type="InterPro" id="IPR029787">
    <property type="entry name" value="Nucleotide_cyclase"/>
</dbReference>
<dbReference type="PROSITE" id="PS50125">
    <property type="entry name" value="GUANYLATE_CYCLASE_2"/>
    <property type="match status" value="1"/>
</dbReference>
<evidence type="ECO:0000259" key="1">
    <source>
        <dbReference type="PROSITE" id="PS50006"/>
    </source>
</evidence>
<dbReference type="Gene3D" id="3.30.70.1230">
    <property type="entry name" value="Nucleotide cyclase"/>
    <property type="match status" value="1"/>
</dbReference>
<dbReference type="CDD" id="cd07302">
    <property type="entry name" value="CHD"/>
    <property type="match status" value="1"/>
</dbReference>
<dbReference type="SUPFAM" id="SSF55781">
    <property type="entry name" value="GAF domain-like"/>
    <property type="match status" value="1"/>
</dbReference>
<dbReference type="SMART" id="SM00044">
    <property type="entry name" value="CYCc"/>
    <property type="match status" value="1"/>
</dbReference>
<organism evidence="3 4">
    <name type="scientific">Candidatus Desulfatibia profunda</name>
    <dbReference type="NCBI Taxonomy" id="2841695"/>
    <lineage>
        <taxon>Bacteria</taxon>
        <taxon>Pseudomonadati</taxon>
        <taxon>Thermodesulfobacteriota</taxon>
        <taxon>Desulfobacteria</taxon>
        <taxon>Desulfobacterales</taxon>
        <taxon>Desulfobacterales incertae sedis</taxon>
        <taxon>Candidatus Desulfatibia</taxon>
    </lineage>
</organism>
<dbReference type="SUPFAM" id="SSF55073">
    <property type="entry name" value="Nucleotide cyclase"/>
    <property type="match status" value="1"/>
</dbReference>
<dbReference type="InterPro" id="IPR000253">
    <property type="entry name" value="FHA_dom"/>
</dbReference>
<feature type="domain" description="Guanylate cyclase" evidence="2">
    <location>
        <begin position="403"/>
        <end position="535"/>
    </location>
</feature>
<evidence type="ECO:0000313" key="4">
    <source>
        <dbReference type="Proteomes" id="UP000603434"/>
    </source>
</evidence>
<dbReference type="GO" id="GO:0009190">
    <property type="term" value="P:cyclic nucleotide biosynthetic process"/>
    <property type="evidence" value="ECO:0007669"/>
    <property type="project" value="InterPro"/>
</dbReference>
<dbReference type="Pfam" id="PF00498">
    <property type="entry name" value="FHA"/>
    <property type="match status" value="1"/>
</dbReference>
<dbReference type="Gene3D" id="2.60.200.20">
    <property type="match status" value="1"/>
</dbReference>